<dbReference type="Pfam" id="PF01575">
    <property type="entry name" value="MaoC_dehydratas"/>
    <property type="match status" value="1"/>
</dbReference>
<dbReference type="RefSeq" id="WP_012803567.1">
    <property type="nucleotide sequence ID" value="NC_013171.1"/>
</dbReference>
<evidence type="ECO:0000259" key="1">
    <source>
        <dbReference type="Pfam" id="PF01575"/>
    </source>
</evidence>
<dbReference type="InterPro" id="IPR002539">
    <property type="entry name" value="MaoC-like_dom"/>
</dbReference>
<dbReference type="PANTHER" id="PTHR43664:SF1">
    <property type="entry name" value="BETA-METHYLMALYL-COA DEHYDRATASE"/>
    <property type="match status" value="1"/>
</dbReference>
<dbReference type="InterPro" id="IPR052342">
    <property type="entry name" value="MCH/BMMD"/>
</dbReference>
<protein>
    <submittedName>
        <fullName evidence="2">MaoC domain protein dehydratase</fullName>
    </submittedName>
</protein>
<dbReference type="AlphaFoldDB" id="C7RF87"/>
<dbReference type="SUPFAM" id="SSF54637">
    <property type="entry name" value="Thioesterase/thiol ester dehydrase-isomerase"/>
    <property type="match status" value="1"/>
</dbReference>
<sequence length="148" mass="16938">MFFEDYRIGQVFDEEIEDVIFSEEEIIEASEKYDPRDIHVDKEAARKSRFGELIAPGAYANLVLWAAWVRTGIDRDGVIAGTRILSCKWLRPVLANTRYRVKVEIVGKKRREGRNDGLVDFKMTAENPKGEIVTEYTAQALVRSKDGI</sequence>
<dbReference type="Proteomes" id="UP000002294">
    <property type="component" value="Chromosome"/>
</dbReference>
<keyword evidence="3" id="KW-1185">Reference proteome</keyword>
<dbReference type="EMBL" id="CP001708">
    <property type="protein sequence ID" value="ACV28148.1"/>
    <property type="molecule type" value="Genomic_DNA"/>
</dbReference>
<organism evidence="2 3">
    <name type="scientific">Anaerococcus prevotii (strain ATCC 9321 / DSM 20548 / JCM 6508 / NCTC 11806 / PC1)</name>
    <name type="common">Peptostreptococcus prevotii</name>
    <name type="synonym">Peptococcus prevotii</name>
    <dbReference type="NCBI Taxonomy" id="525919"/>
    <lineage>
        <taxon>Bacteria</taxon>
        <taxon>Bacillati</taxon>
        <taxon>Bacillota</taxon>
        <taxon>Tissierellia</taxon>
        <taxon>Tissierellales</taxon>
        <taxon>Peptoniphilaceae</taxon>
        <taxon>Anaerococcus</taxon>
    </lineage>
</organism>
<dbReference type="eggNOG" id="COG2030">
    <property type="taxonomic scope" value="Bacteria"/>
</dbReference>
<proteinExistence type="predicted"/>
<dbReference type="KEGG" id="apr:Apre_0095"/>
<evidence type="ECO:0000313" key="2">
    <source>
        <dbReference type="EMBL" id="ACV28148.1"/>
    </source>
</evidence>
<dbReference type="OrthoDB" id="9801625at2"/>
<evidence type="ECO:0000313" key="3">
    <source>
        <dbReference type="Proteomes" id="UP000002294"/>
    </source>
</evidence>
<accession>C7RF87</accession>
<feature type="domain" description="MaoC-like" evidence="1">
    <location>
        <begin position="33"/>
        <end position="124"/>
    </location>
</feature>
<dbReference type="STRING" id="525919.Apre_0095"/>
<dbReference type="InterPro" id="IPR029069">
    <property type="entry name" value="HotDog_dom_sf"/>
</dbReference>
<name>C7RF87_ANAPD</name>
<dbReference type="Gene3D" id="3.10.129.10">
    <property type="entry name" value="Hotdog Thioesterase"/>
    <property type="match status" value="1"/>
</dbReference>
<reference evidence="2 3" key="1">
    <citation type="journal article" date="2009" name="Stand. Genomic Sci.">
        <title>Complete genome sequence of Anaerococcus prevotii type strain (PC1).</title>
        <authorList>
            <person name="Labutti K."/>
            <person name="Pukall R."/>
            <person name="Steenblock K."/>
            <person name="Glavina Del Rio T."/>
            <person name="Tice H."/>
            <person name="Copeland A."/>
            <person name="Cheng J.F."/>
            <person name="Lucas S."/>
            <person name="Chen F."/>
            <person name="Nolan M."/>
            <person name="Bruce D."/>
            <person name="Goodwin L."/>
            <person name="Pitluck S."/>
            <person name="Ivanova N."/>
            <person name="Mavromatis K."/>
            <person name="Ovchinnikova G."/>
            <person name="Pati A."/>
            <person name="Chen A."/>
            <person name="Palaniappan K."/>
            <person name="Land M."/>
            <person name="Hauser L."/>
            <person name="Chang Y.J."/>
            <person name="Jeffries C.D."/>
            <person name="Chain P."/>
            <person name="Saunders E."/>
            <person name="Brettin T."/>
            <person name="Detter J.C."/>
            <person name="Han C."/>
            <person name="Goker M."/>
            <person name="Bristow J."/>
            <person name="Eisen J.A."/>
            <person name="Markowitz V."/>
            <person name="Hugenholtz P."/>
            <person name="Kyrpides N.C."/>
            <person name="Klenk H.P."/>
            <person name="Lapidus A."/>
        </authorList>
    </citation>
    <scope>NUCLEOTIDE SEQUENCE [LARGE SCALE GENOMIC DNA]</scope>
    <source>
        <strain evidence="3">ATCC 9321 / DSM 20548 / JCM 6508 / NCTC 11806 / PC1</strain>
    </source>
</reference>
<dbReference type="PANTHER" id="PTHR43664">
    <property type="entry name" value="MONOAMINE OXIDASE-RELATED"/>
    <property type="match status" value="1"/>
</dbReference>
<gene>
    <name evidence="2" type="ordered locus">Apre_0095</name>
</gene>
<dbReference type="HOGENOM" id="CLU_094876_1_1_9"/>